<dbReference type="PROSITE" id="PS51257">
    <property type="entry name" value="PROKAR_LIPOPROTEIN"/>
    <property type="match status" value="1"/>
</dbReference>
<sequence>MLMWNKIIPLLLAVFLSGCSLLEVQLDSKTTPLTPQELKMRAYTRDYAQSFFSEVESAADSLEAQLPVDDTVTRSYLLLWKIHAEQGMQKAAFQSSPTASLIDSWVFTEQMNNYFRSSIEMNDESEVDWGVAADASQKLNDDINDIAKGLFSEDDYHSSKRFVEEFAKAHSFEDISFYRTPAYRAWLKEMGGAEASLNTGTMPEAIGDVSDRVSISSELAPKIIGWKAQLIALNSNLQGEDLQSALRSLKASSDSFQDFVNNNPEYMKDLAQQMSLQLQPLVNDIDKKTDAKLDRLTRERVALEGLVERERKELVIILSDQREALTQDLNTTSEHIVNLVMDKLIELIKSTILYFVLFIVCIFFAPLGLGYILGKRTQQKTLKS</sequence>
<dbReference type="EMBL" id="VMKJ01000021">
    <property type="protein sequence ID" value="TVO35882.1"/>
    <property type="molecule type" value="Genomic_DNA"/>
</dbReference>
<comment type="caution">
    <text evidence="2">The sequence shown here is derived from an EMBL/GenBank/DDBJ whole genome shotgun (WGS) entry which is preliminary data.</text>
</comment>
<dbReference type="RefSeq" id="WP_144388369.1">
    <property type="nucleotide sequence ID" value="NZ_CANNCB010000029.1"/>
</dbReference>
<keyword evidence="1" id="KW-1133">Transmembrane helix</keyword>
<reference evidence="2 3" key="1">
    <citation type="submission" date="2019-07" db="EMBL/GenBank/DDBJ databases">
        <title>The draft genome sequence of Vibrio algivorus M1486.</title>
        <authorList>
            <person name="Meng X."/>
        </authorList>
    </citation>
    <scope>NUCLEOTIDE SEQUENCE [LARGE SCALE GENOMIC DNA]</scope>
    <source>
        <strain evidence="2 3">M1486</strain>
    </source>
</reference>
<accession>A0A557P5E0</accession>
<dbReference type="OrthoDB" id="1410674at2"/>
<feature type="transmembrane region" description="Helical" evidence="1">
    <location>
        <begin position="352"/>
        <end position="374"/>
    </location>
</feature>
<dbReference type="AlphaFoldDB" id="A0A557P5E0"/>
<proteinExistence type="predicted"/>
<gene>
    <name evidence="2" type="ORF">FOF44_10850</name>
</gene>
<keyword evidence="1" id="KW-0472">Membrane</keyword>
<evidence type="ECO:0000313" key="3">
    <source>
        <dbReference type="Proteomes" id="UP000319828"/>
    </source>
</evidence>
<name>A0A557P5E0_9VIBR</name>
<evidence type="ECO:0000256" key="1">
    <source>
        <dbReference type="SAM" id="Phobius"/>
    </source>
</evidence>
<evidence type="ECO:0000313" key="2">
    <source>
        <dbReference type="EMBL" id="TVO35882.1"/>
    </source>
</evidence>
<dbReference type="Proteomes" id="UP000319828">
    <property type="component" value="Unassembled WGS sequence"/>
</dbReference>
<organism evidence="2 3">
    <name type="scientific">Vibrio algivorus</name>
    <dbReference type="NCBI Taxonomy" id="1667024"/>
    <lineage>
        <taxon>Bacteria</taxon>
        <taxon>Pseudomonadati</taxon>
        <taxon>Pseudomonadota</taxon>
        <taxon>Gammaproteobacteria</taxon>
        <taxon>Vibrionales</taxon>
        <taxon>Vibrionaceae</taxon>
        <taxon>Vibrio</taxon>
    </lineage>
</organism>
<protein>
    <submittedName>
        <fullName evidence="2">Chemotaxis protein</fullName>
    </submittedName>
</protein>
<keyword evidence="1" id="KW-0812">Transmembrane</keyword>